<dbReference type="PRINTS" id="PR00862">
    <property type="entry name" value="PROLIGOPTASE"/>
</dbReference>
<comment type="caution">
    <text evidence="2">The sequence shown here is derived from an EMBL/GenBank/DDBJ whole genome shotgun (WGS) entry which is preliminary data.</text>
</comment>
<keyword evidence="3" id="KW-1185">Reference proteome</keyword>
<protein>
    <submittedName>
        <fullName evidence="2">Prolyl oligopeptidase family protein</fullName>
    </submittedName>
</protein>
<name>A0ABP3A721_MYCUL</name>
<dbReference type="InterPro" id="IPR029058">
    <property type="entry name" value="AB_hydrolase_fold"/>
</dbReference>
<sequence length="211" mass="23353">MMGRLWLARGGTYVLANIRGGGEYGPGWHTQAMREGRHKVAEDFVAVADDLVRRGITTVDQLGAQGGSNGGLLMGIMVTKYPEKFGALVCNVPLLDMKRYHLLLAGASWVAEYGDPDNPDDWAFIFEYSPYQNISADRTYPPILITTSTRDDRVHPGHARKMTAALQVSGHRVWYYENIEGGQGGAADNEQLALKSALSYSFLWRMLGSRK</sequence>
<evidence type="ECO:0000259" key="1">
    <source>
        <dbReference type="Pfam" id="PF00326"/>
    </source>
</evidence>
<accession>A0ABP3A721</accession>
<dbReference type="PANTHER" id="PTHR42881:SF13">
    <property type="entry name" value="PROLYL ENDOPEPTIDASE"/>
    <property type="match status" value="1"/>
</dbReference>
<evidence type="ECO:0000313" key="3">
    <source>
        <dbReference type="Proteomes" id="UP000020681"/>
    </source>
</evidence>
<feature type="domain" description="Peptidase S9 prolyl oligopeptidase catalytic" evidence="1">
    <location>
        <begin position="6"/>
        <end position="209"/>
    </location>
</feature>
<dbReference type="InterPro" id="IPR002470">
    <property type="entry name" value="Peptidase_S9A"/>
</dbReference>
<dbReference type="SUPFAM" id="SSF53474">
    <property type="entry name" value="alpha/beta-Hydrolases"/>
    <property type="match status" value="1"/>
</dbReference>
<dbReference type="Proteomes" id="UP000020681">
    <property type="component" value="Unassembled WGS sequence"/>
</dbReference>
<proteinExistence type="predicted"/>
<dbReference type="EMBL" id="JAOL01000192">
    <property type="protein sequence ID" value="EUA85395.1"/>
    <property type="molecule type" value="Genomic_DNA"/>
</dbReference>
<organism evidence="2 3">
    <name type="scientific">Mycobacterium ulcerans str. Harvey</name>
    <dbReference type="NCBI Taxonomy" id="1299332"/>
    <lineage>
        <taxon>Bacteria</taxon>
        <taxon>Bacillati</taxon>
        <taxon>Actinomycetota</taxon>
        <taxon>Actinomycetes</taxon>
        <taxon>Mycobacteriales</taxon>
        <taxon>Mycobacteriaceae</taxon>
        <taxon>Mycobacterium</taxon>
        <taxon>Mycobacterium ulcerans group</taxon>
    </lineage>
</organism>
<dbReference type="InterPro" id="IPR001375">
    <property type="entry name" value="Peptidase_S9_cat"/>
</dbReference>
<evidence type="ECO:0000313" key="2">
    <source>
        <dbReference type="EMBL" id="EUA85395.1"/>
    </source>
</evidence>
<dbReference type="InterPro" id="IPR051167">
    <property type="entry name" value="Prolyl_oligopep/macrocyclase"/>
</dbReference>
<gene>
    <name evidence="2" type="ORF">I551_8160</name>
</gene>
<dbReference type="PANTHER" id="PTHR42881">
    <property type="entry name" value="PROLYL ENDOPEPTIDASE"/>
    <property type="match status" value="1"/>
</dbReference>
<reference evidence="2 3" key="1">
    <citation type="submission" date="2014-01" db="EMBL/GenBank/DDBJ databases">
        <authorList>
            <person name="Dobos K."/>
            <person name="Lenaerts A."/>
            <person name="Ordway D."/>
            <person name="DeGroote M.A."/>
            <person name="Parker T."/>
            <person name="Sizemore C."/>
            <person name="Tallon L.J."/>
            <person name="Sadzewicz L.K."/>
            <person name="Sengamalay N."/>
            <person name="Fraser C.M."/>
            <person name="Hine E."/>
            <person name="Shefchek K.A."/>
            <person name="Das S.P."/>
            <person name="Tettelin H."/>
        </authorList>
    </citation>
    <scope>NUCLEOTIDE SEQUENCE [LARGE SCALE GENOMIC DNA]</scope>
    <source>
        <strain evidence="2 3">Harvey</strain>
    </source>
</reference>
<dbReference type="Pfam" id="PF00326">
    <property type="entry name" value="Peptidase_S9"/>
    <property type="match status" value="1"/>
</dbReference>
<dbReference type="Gene3D" id="3.40.50.1820">
    <property type="entry name" value="alpha/beta hydrolase"/>
    <property type="match status" value="1"/>
</dbReference>